<accession>A0ABU1CY17</accession>
<dbReference type="InterPro" id="IPR052748">
    <property type="entry name" value="ISR_Activator"/>
</dbReference>
<dbReference type="InterPro" id="IPR006597">
    <property type="entry name" value="Sel1-like"/>
</dbReference>
<comment type="caution">
    <text evidence="1">The sequence shown here is derived from an EMBL/GenBank/DDBJ whole genome shotgun (WGS) entry which is preliminary data.</text>
</comment>
<dbReference type="PANTHER" id="PTHR45011:SF1">
    <property type="entry name" value="DAP3-BINDING CELL DEATH ENHANCER 1"/>
    <property type="match status" value="1"/>
</dbReference>
<dbReference type="PANTHER" id="PTHR45011">
    <property type="entry name" value="DAP3-BINDING CELL DEATH ENHANCER 1"/>
    <property type="match status" value="1"/>
</dbReference>
<dbReference type="EMBL" id="JAVGXC010000033">
    <property type="protein sequence ID" value="MDR0192167.1"/>
    <property type="molecule type" value="Genomic_DNA"/>
</dbReference>
<dbReference type="RefSeq" id="WP_309255593.1">
    <property type="nucleotide sequence ID" value="NZ_JAVGXC010000033.1"/>
</dbReference>
<reference evidence="1 2" key="1">
    <citation type="journal article" date="2023" name="Microbiol. Resour. Announc.">
        <title>Whole-genome sequence of Pseudomonas yamanorum OLsAu1 isolated from the edible ectomycorrhizal mushroom Lactarius sp. section Deliciosi.</title>
        <authorList>
            <person name="Ramirez-Mendoza R."/>
            <person name="Angeles-Argaiz R.E."/>
            <person name="Hernandez-Oaxaca D."/>
            <person name="Aguirre-Beltran L."/>
            <person name="Almaraz-Suarez J."/>
            <person name="Perez-Moreno J."/>
        </authorList>
    </citation>
    <scope>NUCLEOTIDE SEQUENCE [LARGE SCALE GENOMIC DNA]</scope>
    <source>
        <strain evidence="1 2">OLsAu1</strain>
    </source>
</reference>
<protein>
    <submittedName>
        <fullName evidence="1">Tetratricopeptide repeat protein</fullName>
    </submittedName>
</protein>
<organism evidence="1 2">
    <name type="scientific">Pseudomonas yamanorum</name>
    <dbReference type="NCBI Taxonomy" id="515393"/>
    <lineage>
        <taxon>Bacteria</taxon>
        <taxon>Pseudomonadati</taxon>
        <taxon>Pseudomonadota</taxon>
        <taxon>Gammaproteobacteria</taxon>
        <taxon>Pseudomonadales</taxon>
        <taxon>Pseudomonadaceae</taxon>
        <taxon>Pseudomonas</taxon>
    </lineage>
</organism>
<dbReference type="Gene3D" id="1.25.40.10">
    <property type="entry name" value="Tetratricopeptide repeat domain"/>
    <property type="match status" value="1"/>
</dbReference>
<sequence>MEDVRAVELYAEFQRSYQTKRIATLLMSLLLVACKPPTFEDGWAAIKAKDKIKAVEILTVFADKGDVRAQTELGILYSSDEFNDPQKSFKYYKLAADQGQMWGNYMVGNAYSEGKVVEKNLGYAEQRYLTAAKEGLVGAMRALSTLYQQNELLSYSDRTIQIRRWSMAAFERGDAVSAFDIKNTVSYGSLDYIAWNNAYPDITLKDGRNLIANYVIMKPDAGKEIVVLAKQQEILRLFKHIEPPTIFPWC</sequence>
<dbReference type="Proteomes" id="UP001224477">
    <property type="component" value="Unassembled WGS sequence"/>
</dbReference>
<gene>
    <name evidence="1" type="ORF">RCO22_24770</name>
</gene>
<dbReference type="PROSITE" id="PS51257">
    <property type="entry name" value="PROKAR_LIPOPROTEIN"/>
    <property type="match status" value="1"/>
</dbReference>
<name>A0ABU1CY17_9PSED</name>
<dbReference type="InterPro" id="IPR011990">
    <property type="entry name" value="TPR-like_helical_dom_sf"/>
</dbReference>
<evidence type="ECO:0000313" key="1">
    <source>
        <dbReference type="EMBL" id="MDR0192167.1"/>
    </source>
</evidence>
<dbReference type="SMART" id="SM00671">
    <property type="entry name" value="SEL1"/>
    <property type="match status" value="2"/>
</dbReference>
<evidence type="ECO:0000313" key="2">
    <source>
        <dbReference type="Proteomes" id="UP001224477"/>
    </source>
</evidence>
<dbReference type="SUPFAM" id="SSF81901">
    <property type="entry name" value="HCP-like"/>
    <property type="match status" value="1"/>
</dbReference>
<keyword evidence="2" id="KW-1185">Reference proteome</keyword>
<proteinExistence type="predicted"/>